<reference evidence="1 2" key="1">
    <citation type="submission" date="2016-02" db="EMBL/GenBank/DDBJ databases">
        <authorList>
            <person name="Wen L."/>
            <person name="He K."/>
            <person name="Yang H."/>
        </authorList>
    </citation>
    <scope>NUCLEOTIDE SEQUENCE [LARGE SCALE GENOMIC DNA]</scope>
    <source>
        <strain evidence="1">ShG14-8</strain>
    </source>
</reference>
<comment type="caution">
    <text evidence="1">The sequence shown here is derived from an EMBL/GenBank/DDBJ whole genome shotgun (WGS) entry which is preliminary data.</text>
</comment>
<evidence type="ECO:0000313" key="1">
    <source>
        <dbReference type="EMBL" id="KXS33464.1"/>
    </source>
</evidence>
<organism evidence="1 2">
    <name type="scientific">Candidatus Gallionella acididurans</name>
    <dbReference type="NCBI Taxonomy" id="1796491"/>
    <lineage>
        <taxon>Bacteria</taxon>
        <taxon>Pseudomonadati</taxon>
        <taxon>Pseudomonadota</taxon>
        <taxon>Betaproteobacteria</taxon>
        <taxon>Nitrosomonadales</taxon>
        <taxon>Gallionellaceae</taxon>
        <taxon>Gallionella</taxon>
    </lineage>
</organism>
<dbReference type="SUPFAM" id="SSF109755">
    <property type="entry name" value="PhoU-like"/>
    <property type="match status" value="1"/>
</dbReference>
<dbReference type="EMBL" id="LSLI01000005">
    <property type="protein sequence ID" value="KXS33464.1"/>
    <property type="molecule type" value="Genomic_DNA"/>
</dbReference>
<name>A0A139BWS8_9PROT</name>
<accession>A0A139BWS8</accession>
<sequence length="61" mass="6915">MRDLERIGGLAKNIAKRANVIANEPFPQDIVEETLSGYQASPRLKSDKDLMPAFRVMLSRR</sequence>
<reference evidence="1 2" key="2">
    <citation type="submission" date="2016-03" db="EMBL/GenBank/DDBJ databases">
        <title>New uncultured bacterium of the family Gallionellaceae from acid mine drainage: description and reconstruction of genome based on metagenomic analysis of microbial community.</title>
        <authorList>
            <person name="Kadnikov V."/>
            <person name="Ivasenko D."/>
            <person name="Beletsky A."/>
            <person name="Mardanov A."/>
            <person name="Danilova E."/>
            <person name="Pimenov N."/>
            <person name="Karnachuk O."/>
            <person name="Ravin N."/>
        </authorList>
    </citation>
    <scope>NUCLEOTIDE SEQUENCE [LARGE SCALE GENOMIC DNA]</scope>
    <source>
        <strain evidence="1">ShG14-8</strain>
    </source>
</reference>
<dbReference type="AlphaFoldDB" id="A0A139BWS8"/>
<dbReference type="Proteomes" id="UP000070578">
    <property type="component" value="Unassembled WGS sequence"/>
</dbReference>
<gene>
    <name evidence="1" type="ORF">AWT59_0345</name>
</gene>
<protein>
    <submittedName>
        <fullName evidence="1">Uncharacterized protein</fullName>
    </submittedName>
</protein>
<evidence type="ECO:0000313" key="2">
    <source>
        <dbReference type="Proteomes" id="UP000070578"/>
    </source>
</evidence>
<proteinExistence type="predicted"/>